<keyword evidence="4" id="KW-0862">Zinc</keyword>
<keyword evidence="7" id="KW-1185">Reference proteome</keyword>
<dbReference type="InterPro" id="IPR051013">
    <property type="entry name" value="MBL_superfamily_lactonases"/>
</dbReference>
<dbReference type="InterPro" id="IPR001279">
    <property type="entry name" value="Metallo-B-lactamas"/>
</dbReference>
<proteinExistence type="inferred from homology"/>
<dbReference type="Proteomes" id="UP000758168">
    <property type="component" value="Unassembled WGS sequence"/>
</dbReference>
<name>A0ABS4Z2P3_9ACTN</name>
<dbReference type="EC" id="3.1.1.81" evidence="6"/>
<evidence type="ECO:0000256" key="2">
    <source>
        <dbReference type="ARBA" id="ARBA00022723"/>
    </source>
</evidence>
<evidence type="ECO:0000256" key="4">
    <source>
        <dbReference type="ARBA" id="ARBA00022833"/>
    </source>
</evidence>
<dbReference type="GO" id="GO:0102007">
    <property type="term" value="F:acyl-L-homoserine-lactone lactonohydrolase activity"/>
    <property type="evidence" value="ECO:0007669"/>
    <property type="project" value="UniProtKB-EC"/>
</dbReference>
<dbReference type="PANTHER" id="PTHR42978">
    <property type="entry name" value="QUORUM-QUENCHING LACTONASE YTNP-RELATED-RELATED"/>
    <property type="match status" value="1"/>
</dbReference>
<keyword evidence="2" id="KW-0479">Metal-binding</keyword>
<dbReference type="EMBL" id="JAGIOB010000001">
    <property type="protein sequence ID" value="MBP2415322.1"/>
    <property type="molecule type" value="Genomic_DNA"/>
</dbReference>
<dbReference type="SUPFAM" id="SSF56281">
    <property type="entry name" value="Metallo-hydrolase/oxidoreductase"/>
    <property type="match status" value="1"/>
</dbReference>
<sequence length="284" mass="30183">MQRAGRLFVLQYGAERVSKGLSLRGGDHGHLYWEPLTGVLVETTAGWIIFDTGMSRRHHDSAAVEQVYRGDLPPGPLPGPPWHLPPAPPADRSTWGLPGDPLVSVLQPLGLTPADLSLAVISHLHWDHTGGIETLTGAGVEVLLHADELAWGRSGRARFEEGFDAAEWSLPATRWRTVDAETEVAPGVTVLPTPGHTPGHVSLQVELAGTGTWIFAADATDLAQNLLDAVPCGSCAGGTAADEEQASASLDLLLARARASHARLVPGHDQVVWNAIRHPPGGHR</sequence>
<feature type="domain" description="Metallo-beta-lactamase" evidence="5">
    <location>
        <begin position="35"/>
        <end position="268"/>
    </location>
</feature>
<dbReference type="RefSeq" id="WP_210052247.1">
    <property type="nucleotide sequence ID" value="NZ_BAAAMH010000036.1"/>
</dbReference>
<organism evidence="6 7">
    <name type="scientific">Microlunatus capsulatus</name>
    <dbReference type="NCBI Taxonomy" id="99117"/>
    <lineage>
        <taxon>Bacteria</taxon>
        <taxon>Bacillati</taxon>
        <taxon>Actinomycetota</taxon>
        <taxon>Actinomycetes</taxon>
        <taxon>Propionibacteriales</taxon>
        <taxon>Propionibacteriaceae</taxon>
        <taxon>Microlunatus</taxon>
    </lineage>
</organism>
<evidence type="ECO:0000256" key="1">
    <source>
        <dbReference type="ARBA" id="ARBA00007749"/>
    </source>
</evidence>
<protein>
    <submittedName>
        <fullName evidence="6">N-acyl homoserine lactone hydrolase</fullName>
        <ecNumber evidence="6">3.1.1.81</ecNumber>
    </submittedName>
</protein>
<gene>
    <name evidence="6" type="ORF">JOF54_000244</name>
</gene>
<dbReference type="PANTHER" id="PTHR42978:SF3">
    <property type="entry name" value="BLR3078 PROTEIN"/>
    <property type="match status" value="1"/>
</dbReference>
<evidence type="ECO:0000259" key="5">
    <source>
        <dbReference type="SMART" id="SM00849"/>
    </source>
</evidence>
<dbReference type="Gene3D" id="3.60.15.10">
    <property type="entry name" value="Ribonuclease Z/Hydroxyacylglutathione hydrolase-like"/>
    <property type="match status" value="1"/>
</dbReference>
<dbReference type="CDD" id="cd07729">
    <property type="entry name" value="AHL_lactonase_MBL-fold"/>
    <property type="match status" value="1"/>
</dbReference>
<evidence type="ECO:0000313" key="7">
    <source>
        <dbReference type="Proteomes" id="UP000758168"/>
    </source>
</evidence>
<keyword evidence="3 6" id="KW-0378">Hydrolase</keyword>
<comment type="similarity">
    <text evidence="1">Belongs to the metallo-beta-lactamase superfamily.</text>
</comment>
<evidence type="ECO:0000256" key="3">
    <source>
        <dbReference type="ARBA" id="ARBA00022801"/>
    </source>
</evidence>
<dbReference type="SMART" id="SM00849">
    <property type="entry name" value="Lactamase_B"/>
    <property type="match status" value="1"/>
</dbReference>
<reference evidence="6 7" key="1">
    <citation type="submission" date="2021-03" db="EMBL/GenBank/DDBJ databases">
        <title>Sequencing the genomes of 1000 actinobacteria strains.</title>
        <authorList>
            <person name="Klenk H.-P."/>
        </authorList>
    </citation>
    <scope>NUCLEOTIDE SEQUENCE [LARGE SCALE GENOMIC DNA]</scope>
    <source>
        <strain evidence="6 7">DSM 12936</strain>
    </source>
</reference>
<evidence type="ECO:0000313" key="6">
    <source>
        <dbReference type="EMBL" id="MBP2415322.1"/>
    </source>
</evidence>
<dbReference type="InterPro" id="IPR036866">
    <property type="entry name" value="RibonucZ/Hydroxyglut_hydro"/>
</dbReference>
<accession>A0ABS4Z2P3</accession>
<comment type="caution">
    <text evidence="6">The sequence shown here is derived from an EMBL/GenBank/DDBJ whole genome shotgun (WGS) entry which is preliminary data.</text>
</comment>
<dbReference type="Pfam" id="PF00753">
    <property type="entry name" value="Lactamase_B"/>
    <property type="match status" value="1"/>
</dbReference>